<dbReference type="InterPro" id="IPR036899">
    <property type="entry name" value="Ribosomal_uL13_sf"/>
</dbReference>
<comment type="function">
    <text evidence="4">This protein is one of the early assembly proteins of the 50S ribosomal subunit, although it is not seen to bind rRNA by itself. It is important during the early stages of 50S assembly.</text>
</comment>
<dbReference type="InterPro" id="IPR005823">
    <property type="entry name" value="Ribosomal_uL13_bac-type"/>
</dbReference>
<dbReference type="Gene3D" id="3.90.1180.10">
    <property type="entry name" value="Ribosomal protein L13"/>
    <property type="match status" value="1"/>
</dbReference>
<dbReference type="GO" id="GO:1990904">
    <property type="term" value="C:ribonucleoprotein complex"/>
    <property type="evidence" value="ECO:0007669"/>
    <property type="project" value="UniProtKB-KW"/>
</dbReference>
<dbReference type="SUPFAM" id="SSF52161">
    <property type="entry name" value="Ribosomal protein L13"/>
    <property type="match status" value="1"/>
</dbReference>
<evidence type="ECO:0000256" key="4">
    <source>
        <dbReference type="HAMAP-Rule" id="MF_01366"/>
    </source>
</evidence>
<proteinExistence type="inferred from homology"/>
<evidence type="ECO:0000256" key="3">
    <source>
        <dbReference type="ARBA" id="ARBA00023274"/>
    </source>
</evidence>
<sequence>MDFIIDAKGKRLGRLASEIAVILQGKHTPAYHPRLEGSDRVVVKNIRTLTVGGRKTKTKIYYRHTGPLGHLKENKFRDVFEKKPAWVLRHAVRLMLPKNKLQARRLKRLIIE</sequence>
<evidence type="ECO:0000256" key="2">
    <source>
        <dbReference type="ARBA" id="ARBA00022980"/>
    </source>
</evidence>
<protein>
    <recommendedName>
        <fullName evidence="4">Large ribosomal subunit protein uL13</fullName>
    </recommendedName>
</protein>
<dbReference type="Pfam" id="PF00572">
    <property type="entry name" value="Ribosomal_L13"/>
    <property type="match status" value="1"/>
</dbReference>
<dbReference type="PANTHER" id="PTHR11545:SF2">
    <property type="entry name" value="LARGE RIBOSOMAL SUBUNIT PROTEIN UL13M"/>
    <property type="match status" value="1"/>
</dbReference>
<dbReference type="PIRSF" id="PIRSF002181">
    <property type="entry name" value="Ribosomal_L13"/>
    <property type="match status" value="1"/>
</dbReference>
<dbReference type="AlphaFoldDB" id="A0A2G9Z9K5"/>
<keyword evidence="3 4" id="KW-0687">Ribonucleoprotein</keyword>
<dbReference type="GO" id="GO:0006412">
    <property type="term" value="P:translation"/>
    <property type="evidence" value="ECO:0007669"/>
    <property type="project" value="UniProtKB-UniRule"/>
</dbReference>
<dbReference type="GO" id="GO:0003729">
    <property type="term" value="F:mRNA binding"/>
    <property type="evidence" value="ECO:0007669"/>
    <property type="project" value="TreeGrafter"/>
</dbReference>
<evidence type="ECO:0000313" key="6">
    <source>
        <dbReference type="Proteomes" id="UP000228812"/>
    </source>
</evidence>
<comment type="subunit">
    <text evidence="4">Part of the 50S ribosomal subunit.</text>
</comment>
<keyword evidence="2 4" id="KW-0689">Ribosomal protein</keyword>
<comment type="similarity">
    <text evidence="1 4">Belongs to the universal ribosomal protein uL13 family.</text>
</comment>
<dbReference type="NCBIfam" id="TIGR01066">
    <property type="entry name" value="rplM_bact"/>
    <property type="match status" value="1"/>
</dbReference>
<reference evidence="5 6" key="1">
    <citation type="submission" date="2017-09" db="EMBL/GenBank/DDBJ databases">
        <title>Depth-based differentiation of microbial function through sediment-hosted aquifers and enrichment of novel symbionts in the deep terrestrial subsurface.</title>
        <authorList>
            <person name="Probst A.J."/>
            <person name="Ladd B."/>
            <person name="Jarett J.K."/>
            <person name="Geller-Mcgrath D.E."/>
            <person name="Sieber C.M."/>
            <person name="Emerson J.B."/>
            <person name="Anantharaman K."/>
            <person name="Thomas B.C."/>
            <person name="Malmstrom R."/>
            <person name="Stieglmeier M."/>
            <person name="Klingl A."/>
            <person name="Woyke T."/>
            <person name="Ryan C.M."/>
            <person name="Banfield J.F."/>
        </authorList>
    </citation>
    <scope>NUCLEOTIDE SEQUENCE [LARGE SCALE GENOMIC DNA]</scope>
    <source>
        <strain evidence="5">CG23_combo_of_CG06-09_8_20_14_all_54_14</strain>
    </source>
</reference>
<comment type="caution">
    <text evidence="5">The sequence shown here is derived from an EMBL/GenBank/DDBJ whole genome shotgun (WGS) entry which is preliminary data.</text>
</comment>
<evidence type="ECO:0000256" key="1">
    <source>
        <dbReference type="ARBA" id="ARBA00006227"/>
    </source>
</evidence>
<evidence type="ECO:0000313" key="5">
    <source>
        <dbReference type="EMBL" id="PIP29837.1"/>
    </source>
</evidence>
<dbReference type="InterPro" id="IPR005822">
    <property type="entry name" value="Ribosomal_uL13"/>
</dbReference>
<dbReference type="GO" id="GO:0017148">
    <property type="term" value="P:negative regulation of translation"/>
    <property type="evidence" value="ECO:0007669"/>
    <property type="project" value="TreeGrafter"/>
</dbReference>
<gene>
    <name evidence="4 5" type="primary">rplM</name>
    <name evidence="5" type="ORF">COX26_02105</name>
</gene>
<dbReference type="PANTHER" id="PTHR11545">
    <property type="entry name" value="RIBOSOMAL PROTEIN L13"/>
    <property type="match status" value="1"/>
</dbReference>
<accession>A0A2G9Z9K5</accession>
<dbReference type="HAMAP" id="MF_01366">
    <property type="entry name" value="Ribosomal_uL13"/>
    <property type="match status" value="1"/>
</dbReference>
<dbReference type="GO" id="GO:0003735">
    <property type="term" value="F:structural constituent of ribosome"/>
    <property type="evidence" value="ECO:0007669"/>
    <property type="project" value="InterPro"/>
</dbReference>
<organism evidence="5 6">
    <name type="scientific">Candidatus Jorgensenbacteria bacterium CG23_combo_of_CG06-09_8_20_14_all_54_14</name>
    <dbReference type="NCBI Taxonomy" id="1974595"/>
    <lineage>
        <taxon>Bacteria</taxon>
        <taxon>Candidatus Joergenseniibacteriota</taxon>
    </lineage>
</organism>
<dbReference type="CDD" id="cd00392">
    <property type="entry name" value="Ribosomal_L13"/>
    <property type="match status" value="1"/>
</dbReference>
<name>A0A2G9Z9K5_9BACT</name>
<dbReference type="EMBL" id="PCRZ01000034">
    <property type="protein sequence ID" value="PIP29837.1"/>
    <property type="molecule type" value="Genomic_DNA"/>
</dbReference>
<dbReference type="GO" id="GO:0005840">
    <property type="term" value="C:ribosome"/>
    <property type="evidence" value="ECO:0007669"/>
    <property type="project" value="UniProtKB-KW"/>
</dbReference>
<dbReference type="Proteomes" id="UP000228812">
    <property type="component" value="Unassembled WGS sequence"/>
</dbReference>